<organism evidence="2 3">
    <name type="scientific">Adonisia turfae CCMR0081</name>
    <dbReference type="NCBI Taxonomy" id="2292702"/>
    <lineage>
        <taxon>Bacteria</taxon>
        <taxon>Bacillati</taxon>
        <taxon>Cyanobacteriota</taxon>
        <taxon>Adonisia</taxon>
        <taxon>Adonisia turfae</taxon>
    </lineage>
</organism>
<gene>
    <name evidence="2" type="ORF">DXZ20_15115</name>
</gene>
<sequence>MRTNKLLGKIALVTGASRGNGKGIAIGLAEAGATVYVTGRTMNQGDSKNGLPGGLQQTEEEIRQQGGICIAVRCDHTNDSEVKKVFEQIEQDQNRLDILVNNVWGGYETLFNEKGEYVWEYPFWEQLSSQWDSMFAAGVRAHWIASRLAAKIMVTQQSGLIVNISHWAGQKYSGNVCYGVSKAATDRLTADTSHDLQPYQVAVVSLYPGLVRTERVMRAAEYLDLSNSESPQFLGKVVAALTSDPTIMEKSGKVLVAAQLAMDYGITDIDGKQPRPLTLDQA</sequence>
<dbReference type="PROSITE" id="PS00061">
    <property type="entry name" value="ADH_SHORT"/>
    <property type="match status" value="1"/>
</dbReference>
<comment type="similarity">
    <text evidence="1">Belongs to the short-chain dehydrogenases/reductases (SDR) family.</text>
</comment>
<evidence type="ECO:0000313" key="2">
    <source>
        <dbReference type="EMBL" id="NEZ56986.1"/>
    </source>
</evidence>
<dbReference type="PANTHER" id="PTHR44147">
    <property type="entry name" value="DEHYDROGENASE/REDUCTASE SDR FAMILY MEMBER 1"/>
    <property type="match status" value="1"/>
</dbReference>
<keyword evidence="3" id="KW-1185">Reference proteome</keyword>
<accession>A0A6M0RLB0</accession>
<dbReference type="AlphaFoldDB" id="A0A6M0RLB0"/>
<dbReference type="PRINTS" id="PR00081">
    <property type="entry name" value="GDHRDH"/>
</dbReference>
<evidence type="ECO:0000313" key="3">
    <source>
        <dbReference type="Proteomes" id="UP000481033"/>
    </source>
</evidence>
<dbReference type="RefSeq" id="WP_163698998.1">
    <property type="nucleotide sequence ID" value="NZ_QXHD01000004.1"/>
</dbReference>
<dbReference type="Proteomes" id="UP000481033">
    <property type="component" value="Unassembled WGS sequence"/>
</dbReference>
<dbReference type="PANTHER" id="PTHR44147:SF2">
    <property type="entry name" value="DEHYDROGENASE_REDUCTASE SDR FAMILY MEMBER 1"/>
    <property type="match status" value="1"/>
</dbReference>
<dbReference type="Pfam" id="PF00106">
    <property type="entry name" value="adh_short"/>
    <property type="match status" value="1"/>
</dbReference>
<reference evidence="2 3" key="1">
    <citation type="journal article" date="2020" name="Microb. Ecol.">
        <title>Ecogenomics of the Marine Benthic Filamentous Cyanobacterium Adonisia.</title>
        <authorList>
            <person name="Walter J.M."/>
            <person name="Coutinho F.H."/>
            <person name="Leomil L."/>
            <person name="Hargreaves P.I."/>
            <person name="Campeao M.E."/>
            <person name="Vieira V.V."/>
            <person name="Silva B.S."/>
            <person name="Fistarol G.O."/>
            <person name="Salomon P.S."/>
            <person name="Sawabe T."/>
            <person name="Mino S."/>
            <person name="Hosokawa M."/>
            <person name="Miyashita H."/>
            <person name="Maruyama F."/>
            <person name="van Verk M.C."/>
            <person name="Dutilh B.E."/>
            <person name="Thompson C.C."/>
            <person name="Thompson F.L."/>
        </authorList>
    </citation>
    <scope>NUCLEOTIDE SEQUENCE [LARGE SCALE GENOMIC DNA]</scope>
    <source>
        <strain evidence="2 3">CCMR0081</strain>
    </source>
</reference>
<evidence type="ECO:0000256" key="1">
    <source>
        <dbReference type="ARBA" id="ARBA00006484"/>
    </source>
</evidence>
<protein>
    <submittedName>
        <fullName evidence="2">SDR family NAD(P)-dependent oxidoreductase</fullName>
    </submittedName>
</protein>
<dbReference type="InterPro" id="IPR036291">
    <property type="entry name" value="NAD(P)-bd_dom_sf"/>
</dbReference>
<comment type="caution">
    <text evidence="2">The sequence shown here is derived from an EMBL/GenBank/DDBJ whole genome shotgun (WGS) entry which is preliminary data.</text>
</comment>
<dbReference type="SUPFAM" id="SSF51735">
    <property type="entry name" value="NAD(P)-binding Rossmann-fold domains"/>
    <property type="match status" value="1"/>
</dbReference>
<dbReference type="Gene3D" id="3.40.50.720">
    <property type="entry name" value="NAD(P)-binding Rossmann-like Domain"/>
    <property type="match status" value="1"/>
</dbReference>
<dbReference type="InterPro" id="IPR002347">
    <property type="entry name" value="SDR_fam"/>
</dbReference>
<dbReference type="InterPro" id="IPR020904">
    <property type="entry name" value="Sc_DH/Rdtase_CS"/>
</dbReference>
<proteinExistence type="inferred from homology"/>
<name>A0A6M0RLB0_9CYAN</name>
<dbReference type="EMBL" id="QXHD01000004">
    <property type="protein sequence ID" value="NEZ56986.1"/>
    <property type="molecule type" value="Genomic_DNA"/>
</dbReference>